<name>A0A150S9X7_SORCE</name>
<dbReference type="AlphaFoldDB" id="A0A150S9X7"/>
<evidence type="ECO:0000313" key="2">
    <source>
        <dbReference type="Proteomes" id="UP000075515"/>
    </source>
</evidence>
<dbReference type="Proteomes" id="UP000075515">
    <property type="component" value="Unassembled WGS sequence"/>
</dbReference>
<gene>
    <name evidence="1" type="ORF">BE18_22745</name>
</gene>
<protein>
    <submittedName>
        <fullName evidence="1">Uncharacterized protein</fullName>
    </submittedName>
</protein>
<accession>A0A150S9X7</accession>
<evidence type="ECO:0000313" key="1">
    <source>
        <dbReference type="EMBL" id="KYF89255.1"/>
    </source>
</evidence>
<proteinExistence type="predicted"/>
<dbReference type="EMBL" id="JEMC01002261">
    <property type="protein sequence ID" value="KYF89255.1"/>
    <property type="molecule type" value="Genomic_DNA"/>
</dbReference>
<organism evidence="1 2">
    <name type="scientific">Sorangium cellulosum</name>
    <name type="common">Polyangium cellulosum</name>
    <dbReference type="NCBI Taxonomy" id="56"/>
    <lineage>
        <taxon>Bacteria</taxon>
        <taxon>Pseudomonadati</taxon>
        <taxon>Myxococcota</taxon>
        <taxon>Polyangia</taxon>
        <taxon>Polyangiales</taxon>
        <taxon>Polyangiaceae</taxon>
        <taxon>Sorangium</taxon>
    </lineage>
</organism>
<comment type="caution">
    <text evidence="1">The sequence shown here is derived from an EMBL/GenBank/DDBJ whole genome shotgun (WGS) entry which is preliminary data.</text>
</comment>
<sequence length="125" mass="14004">MTSRIEQARASALLAALRSEEEGAGLVQRVRARQEAILRSRERGQWVQIDPEALARLVGRLDGPRSTCRHLGIAVSTLRRWAAEGRIRRWALVRLEELVATGARSLRRPNRAADRNYLRGGTDGP</sequence>
<reference evidence="1 2" key="1">
    <citation type="submission" date="2014-02" db="EMBL/GenBank/DDBJ databases">
        <title>The small core and large imbalanced accessory genome model reveals a collaborative survival strategy of Sorangium cellulosum strains in nature.</title>
        <authorList>
            <person name="Han K."/>
            <person name="Peng R."/>
            <person name="Blom J."/>
            <person name="Li Y.-Z."/>
        </authorList>
    </citation>
    <scope>NUCLEOTIDE SEQUENCE [LARGE SCALE GENOMIC DNA]</scope>
    <source>
        <strain evidence="1 2">So0149</strain>
    </source>
</reference>